<evidence type="ECO:0000313" key="3">
    <source>
        <dbReference type="Proteomes" id="UP000240505"/>
    </source>
</evidence>
<evidence type="ECO:0000256" key="1">
    <source>
        <dbReference type="SAM" id="Phobius"/>
    </source>
</evidence>
<dbReference type="EMBL" id="CP028324">
    <property type="protein sequence ID" value="AVR99200.1"/>
    <property type="molecule type" value="Genomic_DNA"/>
</dbReference>
<dbReference type="KEGG" id="masz:C9I28_14055"/>
<keyword evidence="1" id="KW-0472">Membrane</keyword>
<keyword evidence="1" id="KW-0812">Transmembrane</keyword>
<accession>A0A2R4CI97</accession>
<organism evidence="2 3">
    <name type="scientific">Pseudoduganella armeniaca</name>
    <dbReference type="NCBI Taxonomy" id="2072590"/>
    <lineage>
        <taxon>Bacteria</taxon>
        <taxon>Pseudomonadati</taxon>
        <taxon>Pseudomonadota</taxon>
        <taxon>Betaproteobacteria</taxon>
        <taxon>Burkholderiales</taxon>
        <taxon>Oxalobacteraceae</taxon>
        <taxon>Telluria group</taxon>
        <taxon>Pseudoduganella</taxon>
    </lineage>
</organism>
<protein>
    <recommendedName>
        <fullName evidence="4">Type II secretion system protein</fullName>
    </recommendedName>
</protein>
<dbReference type="AlphaFoldDB" id="A0A2R4CI97"/>
<evidence type="ECO:0008006" key="4">
    <source>
        <dbReference type="Google" id="ProtNLM"/>
    </source>
</evidence>
<keyword evidence="1" id="KW-1133">Transmembrane helix</keyword>
<proteinExistence type="predicted"/>
<dbReference type="OrthoDB" id="8759523at2"/>
<sequence length="179" mass="18437">MSAKPTKPVLRQTGLTMIELVIFIIIVGVAVVGVLGVISINTGRSADPVRQKQALAIAEGLINEIRTAGTALCDITDAASYGVPGAACTVPDNVGPETTTARPFDNVNDYVRQWGQPAPYAADTAGTAFPAGYAATVTVSQAAAFAGVPAADTFLITVAVSYGGPTDVVLQTVRTRYQP</sequence>
<evidence type="ECO:0000313" key="2">
    <source>
        <dbReference type="EMBL" id="AVR99200.1"/>
    </source>
</evidence>
<dbReference type="RefSeq" id="WP_107144522.1">
    <property type="nucleotide sequence ID" value="NZ_CP028324.1"/>
</dbReference>
<reference evidence="2 3" key="1">
    <citation type="submission" date="2018-03" db="EMBL/GenBank/DDBJ databases">
        <title>Massilia armeniaca sp. nov., isolated from desert soil.</title>
        <authorList>
            <person name="Huang H."/>
            <person name="Ren M."/>
        </authorList>
    </citation>
    <scope>NUCLEOTIDE SEQUENCE [LARGE SCALE GENOMIC DNA]</scope>
    <source>
        <strain evidence="2 3">ZMN-3</strain>
    </source>
</reference>
<keyword evidence="3" id="KW-1185">Reference proteome</keyword>
<dbReference type="Proteomes" id="UP000240505">
    <property type="component" value="Chromosome"/>
</dbReference>
<name>A0A2R4CI97_9BURK</name>
<gene>
    <name evidence="2" type="ORF">C9I28_14055</name>
</gene>
<feature type="transmembrane region" description="Helical" evidence="1">
    <location>
        <begin position="20"/>
        <end position="40"/>
    </location>
</feature>